<dbReference type="GO" id="GO:0061630">
    <property type="term" value="F:ubiquitin protein ligase activity"/>
    <property type="evidence" value="ECO:0007669"/>
    <property type="project" value="TreeGrafter"/>
</dbReference>
<dbReference type="Pfam" id="PF07177">
    <property type="entry name" value="Neuralized"/>
    <property type="match status" value="1"/>
</dbReference>
<dbReference type="PANTHER" id="PTHR12429:SF8">
    <property type="entry name" value="NEURALIZED-LIKE PROTEIN 2"/>
    <property type="match status" value="1"/>
</dbReference>
<dbReference type="CDD" id="cd03717">
    <property type="entry name" value="SOCS_SOCS_like"/>
    <property type="match status" value="1"/>
</dbReference>
<keyword evidence="4" id="KW-1185">Reference proteome</keyword>
<evidence type="ECO:0008006" key="5">
    <source>
        <dbReference type="Google" id="ProtNLM"/>
    </source>
</evidence>
<proteinExistence type="predicted"/>
<dbReference type="InterPro" id="IPR043136">
    <property type="entry name" value="B30.2/SPRY_sf"/>
</dbReference>
<dbReference type="InterPro" id="IPR036036">
    <property type="entry name" value="SOCS_box-like_dom_sf"/>
</dbReference>
<organism evidence="3">
    <name type="scientific">Darwinula stevensoni</name>
    <dbReference type="NCBI Taxonomy" id="69355"/>
    <lineage>
        <taxon>Eukaryota</taxon>
        <taxon>Metazoa</taxon>
        <taxon>Ecdysozoa</taxon>
        <taxon>Arthropoda</taxon>
        <taxon>Crustacea</taxon>
        <taxon>Oligostraca</taxon>
        <taxon>Ostracoda</taxon>
        <taxon>Podocopa</taxon>
        <taxon>Podocopida</taxon>
        <taxon>Darwinulocopina</taxon>
        <taxon>Darwinuloidea</taxon>
        <taxon>Darwinulidae</taxon>
        <taxon>Darwinula</taxon>
    </lineage>
</organism>
<evidence type="ECO:0000313" key="3">
    <source>
        <dbReference type="EMBL" id="CAD7242813.1"/>
    </source>
</evidence>
<dbReference type="SMART" id="SM00969">
    <property type="entry name" value="SOCS_box"/>
    <property type="match status" value="1"/>
</dbReference>
<dbReference type="AlphaFoldDB" id="A0A7R8X821"/>
<dbReference type="EMBL" id="CAJPEV010000320">
    <property type="protein sequence ID" value="CAG0883942.1"/>
    <property type="molecule type" value="Genomic_DNA"/>
</dbReference>
<evidence type="ECO:0000313" key="4">
    <source>
        <dbReference type="Proteomes" id="UP000677054"/>
    </source>
</evidence>
<dbReference type="Gene3D" id="2.60.120.920">
    <property type="match status" value="1"/>
</dbReference>
<dbReference type="SMART" id="SM00253">
    <property type="entry name" value="SOCS"/>
    <property type="match status" value="1"/>
</dbReference>
<dbReference type="PROSITE" id="PS50225">
    <property type="entry name" value="SOCS"/>
    <property type="match status" value="1"/>
</dbReference>
<dbReference type="Gene3D" id="1.10.750.20">
    <property type="entry name" value="SOCS box"/>
    <property type="match status" value="1"/>
</dbReference>
<accession>A0A7R8X821</accession>
<dbReference type="InterPro" id="IPR037962">
    <property type="entry name" value="Neuralized"/>
</dbReference>
<reference evidence="3" key="1">
    <citation type="submission" date="2020-11" db="EMBL/GenBank/DDBJ databases">
        <authorList>
            <person name="Tran Van P."/>
        </authorList>
    </citation>
    <scope>NUCLEOTIDE SEQUENCE</scope>
</reference>
<dbReference type="SMART" id="SM00588">
    <property type="entry name" value="NEUZ"/>
    <property type="match status" value="1"/>
</dbReference>
<protein>
    <recommendedName>
        <fullName evidence="5">Neuralized-like protein 2</fullName>
    </recommendedName>
</protein>
<evidence type="ECO:0000259" key="1">
    <source>
        <dbReference type="PROSITE" id="PS50225"/>
    </source>
</evidence>
<sequence length="306" mass="34199">MAAHVIKLDDAQCHGFTSTFCVIWKKSISPRLGILRYVASLKPRNLPNSMCSYDCESDSELNTSDERSLLRFHPHHGRNLILCDKRTMAYRKTSFAEAVTFSHRALYPGEIFLVEIEGTERGWSGHLRLGLTQLDPSTGFALPQDSLSELGLMGHSWIVAVSNSHIGNLDIRPYHHPGSPKDFLPLKSFPRHLLVPTVSQSVLPTDVGSRIGVFYIPSSEEFAEMHIVVNGADQGVLEDGIPYRDAPLFGVVDVYGTTKQVRVLHIHSVPSLQNACRDVILQRVKYAAVYKLPLPEKLKEYLLCPV</sequence>
<dbReference type="PROSITE" id="PS51065">
    <property type="entry name" value="NHR"/>
    <property type="match status" value="1"/>
</dbReference>
<gene>
    <name evidence="3" type="ORF">DSTB1V02_LOCUS2758</name>
</gene>
<feature type="domain" description="SOCS box" evidence="1">
    <location>
        <begin position="268"/>
        <end position="302"/>
    </location>
</feature>
<dbReference type="Proteomes" id="UP000677054">
    <property type="component" value="Unassembled WGS sequence"/>
</dbReference>
<name>A0A7R8X821_9CRUS</name>
<dbReference type="GO" id="GO:0035556">
    <property type="term" value="P:intracellular signal transduction"/>
    <property type="evidence" value="ECO:0007669"/>
    <property type="project" value="InterPro"/>
</dbReference>
<dbReference type="EMBL" id="LR899837">
    <property type="protein sequence ID" value="CAD7242813.1"/>
    <property type="molecule type" value="Genomic_DNA"/>
</dbReference>
<dbReference type="PANTHER" id="PTHR12429">
    <property type="entry name" value="NEURALIZED"/>
    <property type="match status" value="1"/>
</dbReference>
<dbReference type="OrthoDB" id="10059069at2759"/>
<dbReference type="InterPro" id="IPR006573">
    <property type="entry name" value="NHR_dom"/>
</dbReference>
<dbReference type="CDD" id="cd12887">
    <property type="entry name" value="SPRY_NHR_like"/>
    <property type="match status" value="1"/>
</dbReference>
<dbReference type="SUPFAM" id="SSF158235">
    <property type="entry name" value="SOCS box-like"/>
    <property type="match status" value="1"/>
</dbReference>
<evidence type="ECO:0000259" key="2">
    <source>
        <dbReference type="PROSITE" id="PS51065"/>
    </source>
</evidence>
<dbReference type="Pfam" id="PF07525">
    <property type="entry name" value="SOCS_box"/>
    <property type="match status" value="1"/>
</dbReference>
<feature type="domain" description="NHR" evidence="2">
    <location>
        <begin position="69"/>
        <end position="266"/>
    </location>
</feature>
<dbReference type="InterPro" id="IPR001496">
    <property type="entry name" value="SOCS_box"/>
</dbReference>